<dbReference type="GO" id="GO:0008168">
    <property type="term" value="F:methyltransferase activity"/>
    <property type="evidence" value="ECO:0007669"/>
    <property type="project" value="UniProtKB-KW"/>
</dbReference>
<dbReference type="Gene3D" id="3.40.50.150">
    <property type="entry name" value="Vaccinia Virus protein VP39"/>
    <property type="match status" value="1"/>
</dbReference>
<keyword evidence="2" id="KW-1185">Reference proteome</keyword>
<protein>
    <submittedName>
        <fullName evidence="1">Class I SAM-dependent methyltransferase</fullName>
    </submittedName>
</protein>
<dbReference type="RefSeq" id="WP_138773211.1">
    <property type="nucleotide sequence ID" value="NZ_JBHSSX010000014.1"/>
</dbReference>
<keyword evidence="1" id="KW-0489">Methyltransferase</keyword>
<evidence type="ECO:0000313" key="2">
    <source>
        <dbReference type="Proteomes" id="UP000739180"/>
    </source>
</evidence>
<proteinExistence type="predicted"/>
<evidence type="ECO:0000313" key="1">
    <source>
        <dbReference type="EMBL" id="TMW11613.1"/>
    </source>
</evidence>
<keyword evidence="1" id="KW-0808">Transferase</keyword>
<dbReference type="EMBL" id="VCQT01000040">
    <property type="protein sequence ID" value="TMW11613.1"/>
    <property type="molecule type" value="Genomic_DNA"/>
</dbReference>
<dbReference type="InterPro" id="IPR029063">
    <property type="entry name" value="SAM-dependent_MTases_sf"/>
</dbReference>
<dbReference type="Pfam" id="PF13578">
    <property type="entry name" value="Methyltransf_24"/>
    <property type="match status" value="1"/>
</dbReference>
<name>A0ABY2XIF2_9GAMM</name>
<organism evidence="1 2">
    <name type="scientific">Alloalcanivorax gelatiniphagus</name>
    <dbReference type="NCBI Taxonomy" id="1194167"/>
    <lineage>
        <taxon>Bacteria</taxon>
        <taxon>Pseudomonadati</taxon>
        <taxon>Pseudomonadota</taxon>
        <taxon>Gammaproteobacteria</taxon>
        <taxon>Oceanospirillales</taxon>
        <taxon>Alcanivoracaceae</taxon>
        <taxon>Alloalcanivorax</taxon>
    </lineage>
</organism>
<gene>
    <name evidence="1" type="ORF">FGS76_13615</name>
</gene>
<dbReference type="SUPFAM" id="SSF53335">
    <property type="entry name" value="S-adenosyl-L-methionine-dependent methyltransferases"/>
    <property type="match status" value="1"/>
</dbReference>
<dbReference type="GO" id="GO:0032259">
    <property type="term" value="P:methylation"/>
    <property type="evidence" value="ECO:0007669"/>
    <property type="project" value="UniProtKB-KW"/>
</dbReference>
<accession>A0ABY2XIF2</accession>
<comment type="caution">
    <text evidence="1">The sequence shown here is derived from an EMBL/GenBank/DDBJ whole genome shotgun (WGS) entry which is preliminary data.</text>
</comment>
<dbReference type="Proteomes" id="UP000739180">
    <property type="component" value="Unassembled WGS sequence"/>
</dbReference>
<sequence length="234" mass="26415">MAEDSTNTFLEKAWSDKGPKLISGFSRPVYHNLMGLLRGRRYDKRAYGGMIRHTEAAMLTQWAGQVPEGGVVVEIGCYGGLSTSYLLRGLKKRNGRVYAIDPFNSDLDKQAQLTDNLVPLDNKPTRALVAERLRRNGFEGRFELIEGYSQEAAAQWDPAVKIDFLWIDGNHEQAWRDFKDFQPHLNPGARVAVHDAHPRYGYQAVVQDVKRIFSEGAWADLEHVKSIITGRKVG</sequence>
<reference evidence="1 2" key="1">
    <citation type="submission" date="2019-05" db="EMBL/GenBank/DDBJ databases">
        <title>Genome of Alcanivorax gelatiniphagus, an oil degrading marine bacteria.</title>
        <authorList>
            <person name="Kwon K.K."/>
        </authorList>
    </citation>
    <scope>NUCLEOTIDE SEQUENCE [LARGE SCALE GENOMIC DNA]</scope>
    <source>
        <strain evidence="1 2">MEBiC 08158</strain>
    </source>
</reference>